<gene>
    <name evidence="1" type="ORF">A4U43_C02F19380</name>
</gene>
<organism evidence="1 2">
    <name type="scientific">Asparagus officinalis</name>
    <name type="common">Garden asparagus</name>
    <dbReference type="NCBI Taxonomy" id="4686"/>
    <lineage>
        <taxon>Eukaryota</taxon>
        <taxon>Viridiplantae</taxon>
        <taxon>Streptophyta</taxon>
        <taxon>Embryophyta</taxon>
        <taxon>Tracheophyta</taxon>
        <taxon>Spermatophyta</taxon>
        <taxon>Magnoliopsida</taxon>
        <taxon>Liliopsida</taxon>
        <taxon>Asparagales</taxon>
        <taxon>Asparagaceae</taxon>
        <taxon>Asparagoideae</taxon>
        <taxon>Asparagus</taxon>
    </lineage>
</organism>
<keyword evidence="2" id="KW-1185">Reference proteome</keyword>
<dbReference type="Proteomes" id="UP000243459">
    <property type="component" value="Chromosome 2"/>
</dbReference>
<name>A0A5P1FJE8_ASPOF</name>
<accession>A0A5P1FJE8</accession>
<dbReference type="EMBL" id="CM007382">
    <property type="protein sequence ID" value="ONK78495.1"/>
    <property type="molecule type" value="Genomic_DNA"/>
</dbReference>
<proteinExistence type="predicted"/>
<evidence type="ECO:0000313" key="1">
    <source>
        <dbReference type="EMBL" id="ONK78495.1"/>
    </source>
</evidence>
<protein>
    <submittedName>
        <fullName evidence="1">Uncharacterized protein</fullName>
    </submittedName>
</protein>
<dbReference type="Gramene" id="ONK78495">
    <property type="protein sequence ID" value="ONK78495"/>
    <property type="gene ID" value="A4U43_C02F19380"/>
</dbReference>
<sequence length="138" mass="15085">MPVNLKAKLAYDTFRSTYKYEVKIKENMVSVDSIDAASKEVALCATQEAADDPHILSREENDAIAMNVMRYNNRGRFPLMGVGAMRGTSRISSTASSPTSTATGSSTRILTTSAILRVSCYLRGKIDPALLMQLTKVM</sequence>
<reference evidence="2" key="1">
    <citation type="journal article" date="2017" name="Nat. Commun.">
        <title>The asparagus genome sheds light on the origin and evolution of a young Y chromosome.</title>
        <authorList>
            <person name="Harkess A."/>
            <person name="Zhou J."/>
            <person name="Xu C."/>
            <person name="Bowers J.E."/>
            <person name="Van der Hulst R."/>
            <person name="Ayyampalayam S."/>
            <person name="Mercati F."/>
            <person name="Riccardi P."/>
            <person name="McKain M.R."/>
            <person name="Kakrana A."/>
            <person name="Tang H."/>
            <person name="Ray J."/>
            <person name="Groenendijk J."/>
            <person name="Arikit S."/>
            <person name="Mathioni S.M."/>
            <person name="Nakano M."/>
            <person name="Shan H."/>
            <person name="Telgmann-Rauber A."/>
            <person name="Kanno A."/>
            <person name="Yue Z."/>
            <person name="Chen H."/>
            <person name="Li W."/>
            <person name="Chen Y."/>
            <person name="Xu X."/>
            <person name="Zhang Y."/>
            <person name="Luo S."/>
            <person name="Chen H."/>
            <person name="Gao J."/>
            <person name="Mao Z."/>
            <person name="Pires J.C."/>
            <person name="Luo M."/>
            <person name="Kudrna D."/>
            <person name="Wing R.A."/>
            <person name="Meyers B.C."/>
            <person name="Yi K."/>
            <person name="Kong H."/>
            <person name="Lavrijsen P."/>
            <person name="Sunseri F."/>
            <person name="Falavigna A."/>
            <person name="Ye Y."/>
            <person name="Leebens-Mack J.H."/>
            <person name="Chen G."/>
        </authorList>
    </citation>
    <scope>NUCLEOTIDE SEQUENCE [LARGE SCALE GENOMIC DNA]</scope>
    <source>
        <strain evidence="2">cv. DH0086</strain>
    </source>
</reference>
<dbReference type="AlphaFoldDB" id="A0A5P1FJE8"/>
<evidence type="ECO:0000313" key="2">
    <source>
        <dbReference type="Proteomes" id="UP000243459"/>
    </source>
</evidence>